<protein>
    <submittedName>
        <fullName evidence="1">Head to tail adaptor</fullName>
    </submittedName>
</protein>
<proteinExistence type="predicted"/>
<reference evidence="1" key="1">
    <citation type="journal article" date="2021" name="Proc. Natl. Acad. Sci. U.S.A.">
        <title>A Catalog of Tens of Thousands of Viruses from Human Metagenomes Reveals Hidden Associations with Chronic Diseases.</title>
        <authorList>
            <person name="Tisza M.J."/>
            <person name="Buck C.B."/>
        </authorList>
    </citation>
    <scope>NUCLEOTIDE SEQUENCE</scope>
    <source>
        <strain evidence="1">CtcLF7</strain>
    </source>
</reference>
<organism evidence="1">
    <name type="scientific">Caudovirales sp. ctcLF7</name>
    <dbReference type="NCBI Taxonomy" id="2825768"/>
    <lineage>
        <taxon>Viruses</taxon>
        <taxon>Duplodnaviria</taxon>
        <taxon>Heunggongvirae</taxon>
        <taxon>Uroviricota</taxon>
        <taxon>Caudoviricetes</taxon>
    </lineage>
</organism>
<dbReference type="InterPro" id="IPR046146">
    <property type="entry name" value="DUF6148"/>
</dbReference>
<dbReference type="Pfam" id="PF19645">
    <property type="entry name" value="DUF6148"/>
    <property type="match status" value="1"/>
</dbReference>
<accession>A0A8S5PV73</accession>
<evidence type="ECO:0000313" key="1">
    <source>
        <dbReference type="EMBL" id="DAE10465.1"/>
    </source>
</evidence>
<dbReference type="EMBL" id="BK015511">
    <property type="protein sequence ID" value="DAE10465.1"/>
    <property type="molecule type" value="Genomic_DNA"/>
</dbReference>
<name>A0A8S5PV73_9CAUD</name>
<sequence length="73" mass="8260">MSMWTREELLSLLADWKAAYKAASTGKSYTIGSRTLTRYDLAEIRDQIDWISSELAALSRGRGPVRVTARIVR</sequence>